<sequence>QSTKILLWSKNKSKFSIYDLKTKKFTKINDFPSKITHISWYNDDTKLLITTKDKLFSFRIKNEQLKEILKVNNVKQAYFFEYIILVTKKKIFFYGIVGCL</sequence>
<protein>
    <submittedName>
        <fullName evidence="1">Uncharacterized protein</fullName>
    </submittedName>
</protein>
<evidence type="ECO:0000313" key="2">
    <source>
        <dbReference type="Proteomes" id="UP000282876"/>
    </source>
</evidence>
<proteinExistence type="predicted"/>
<dbReference type="VEuPathDB" id="MicrosporidiaDB:TUBRATIS_16510"/>
<dbReference type="AlphaFoldDB" id="A0A437ALB5"/>
<dbReference type="EMBL" id="RCSS01000384">
    <property type="protein sequence ID" value="RVD91877.1"/>
    <property type="molecule type" value="Genomic_DNA"/>
</dbReference>
<evidence type="ECO:0000313" key="1">
    <source>
        <dbReference type="EMBL" id="RVD91877.1"/>
    </source>
</evidence>
<keyword evidence="2" id="KW-1185">Reference proteome</keyword>
<dbReference type="SUPFAM" id="SSF82171">
    <property type="entry name" value="DPP6 N-terminal domain-like"/>
    <property type="match status" value="1"/>
</dbReference>
<dbReference type="Gene3D" id="2.130.10.10">
    <property type="entry name" value="YVTN repeat-like/Quinoprotein amine dehydrogenase"/>
    <property type="match status" value="1"/>
</dbReference>
<comment type="caution">
    <text evidence="1">The sequence shown here is derived from an EMBL/GenBank/DDBJ whole genome shotgun (WGS) entry which is preliminary data.</text>
</comment>
<dbReference type="Proteomes" id="UP000282876">
    <property type="component" value="Unassembled WGS sequence"/>
</dbReference>
<name>A0A437ALB5_9MICR</name>
<dbReference type="InterPro" id="IPR015943">
    <property type="entry name" value="WD40/YVTN_repeat-like_dom_sf"/>
</dbReference>
<feature type="non-terminal residue" evidence="1">
    <location>
        <position position="1"/>
    </location>
</feature>
<accession>A0A437ALB5</accession>
<dbReference type="OrthoDB" id="2197155at2759"/>
<reference evidence="1 2" key="1">
    <citation type="submission" date="2018-10" db="EMBL/GenBank/DDBJ databases">
        <title>Draft genome sequence of the microsporidian Tubulinosema ratisbonensis.</title>
        <authorList>
            <person name="Polonais V."/>
            <person name="Peyretaillade E."/>
            <person name="Niehus S."/>
            <person name="Wawrzyniak I."/>
            <person name="Franchet A."/>
            <person name="Gaspin C."/>
            <person name="Reichstadt M."/>
            <person name="Belser C."/>
            <person name="Labadie K."/>
            <person name="Delbac F."/>
            <person name="Ferrandon D."/>
        </authorList>
    </citation>
    <scope>NUCLEOTIDE SEQUENCE [LARGE SCALE GENOMIC DNA]</scope>
    <source>
        <strain evidence="1 2">Franzen</strain>
    </source>
</reference>
<organism evidence="1 2">
    <name type="scientific">Tubulinosema ratisbonensis</name>
    <dbReference type="NCBI Taxonomy" id="291195"/>
    <lineage>
        <taxon>Eukaryota</taxon>
        <taxon>Fungi</taxon>
        <taxon>Fungi incertae sedis</taxon>
        <taxon>Microsporidia</taxon>
        <taxon>Tubulinosematoidea</taxon>
        <taxon>Tubulinosematidae</taxon>
        <taxon>Tubulinosema</taxon>
    </lineage>
</organism>
<gene>
    <name evidence="1" type="ORF">TUBRATIS_16510</name>
</gene>